<sequence>MPTLKQRRRKVAILTSQGFQKLRSAESQTDLWNDFTKSCTLEVLSEQTGLSTHTLSKVHARKKGLIYKLWCAILTVLT</sequence>
<evidence type="ECO:0000313" key="2">
    <source>
        <dbReference type="Proteomes" id="UP001301728"/>
    </source>
</evidence>
<dbReference type="Proteomes" id="UP001301728">
    <property type="component" value="Unassembled WGS sequence"/>
</dbReference>
<dbReference type="EMBL" id="JAYGHT010000010">
    <property type="protein sequence ID" value="MEA5518444.1"/>
    <property type="molecule type" value="Genomic_DNA"/>
</dbReference>
<gene>
    <name evidence="1" type="ORF">VB854_05735</name>
</gene>
<organism evidence="1 2">
    <name type="scientific">Limnoraphis robusta CCNP1315</name>
    <dbReference type="NCBI Taxonomy" id="3110306"/>
    <lineage>
        <taxon>Bacteria</taxon>
        <taxon>Bacillati</taxon>
        <taxon>Cyanobacteriota</taxon>
        <taxon>Cyanophyceae</taxon>
        <taxon>Oscillatoriophycideae</taxon>
        <taxon>Oscillatoriales</taxon>
        <taxon>Sirenicapillariaceae</taxon>
        <taxon>Limnoraphis</taxon>
    </lineage>
</organism>
<reference evidence="1 2" key="1">
    <citation type="submission" date="2023-12" db="EMBL/GenBank/DDBJ databases">
        <title>Baltic Sea Cyanobacteria.</title>
        <authorList>
            <person name="Delbaje E."/>
            <person name="Fewer D.P."/>
            <person name="Shishido T.K."/>
        </authorList>
    </citation>
    <scope>NUCLEOTIDE SEQUENCE [LARGE SCALE GENOMIC DNA]</scope>
    <source>
        <strain evidence="1 2">CCNP 1315</strain>
    </source>
</reference>
<protein>
    <submittedName>
        <fullName evidence="1">Uncharacterized protein</fullName>
    </submittedName>
</protein>
<accession>A0ABU5TU71</accession>
<keyword evidence="2" id="KW-1185">Reference proteome</keyword>
<dbReference type="RefSeq" id="WP_323274731.1">
    <property type="nucleotide sequence ID" value="NZ_JAYGHT010000010.1"/>
</dbReference>
<name>A0ABU5TU71_9CYAN</name>
<comment type="caution">
    <text evidence="1">The sequence shown here is derived from an EMBL/GenBank/DDBJ whole genome shotgun (WGS) entry which is preliminary data.</text>
</comment>
<evidence type="ECO:0000313" key="1">
    <source>
        <dbReference type="EMBL" id="MEA5518444.1"/>
    </source>
</evidence>
<proteinExistence type="predicted"/>